<gene>
    <name evidence="2" type="ORF">EDD18DRAFT_1074623</name>
</gene>
<dbReference type="Proteomes" id="UP001175228">
    <property type="component" value="Unassembled WGS sequence"/>
</dbReference>
<evidence type="ECO:0000313" key="3">
    <source>
        <dbReference type="Proteomes" id="UP001175228"/>
    </source>
</evidence>
<sequence>MGGTADTGFQVSKFNVEYTDALIQQWENLHLQSDIDPLLGSDCACGEGKRIIQCRDCLSSYGSVCSKCFDESIALNFGHGGDPCPLAFSTVRFTLVDCNGIHATWAQFCSCLDVPDRVEQLLLARMCLATVDRPATAFRFNVLDRFLYTHLEGKLSAYDFVGMLQVLTDYSFPERVLVQFLAHRRKPAITINSRHLVQKQRTMDGNFHLNMLVKNSDPHDQSLFKGNAFFADKIPYQHFVSKLKAISDADIEKRECRQMKANNNQDKKKWKYMAVTGQGNCACGHSFIEASAEFQKGERQGNMDDALLRSMAMYRASDQHNSYALDIDEVLSYDIACSYSINAVKRFNYYKKQGFSQYHPHIIECLSRMRWGIPMLYIQNHNEVCRITKNMAYKDQVGHFYGEQAEPPWYEFNQVAPQARQMSYGNRQETIILVQDWWNRNKTLGIGMYCYCSEEHRLGSSRTYAS</sequence>
<dbReference type="Pfam" id="PF18803">
    <property type="entry name" value="CxC2"/>
    <property type="match status" value="1"/>
</dbReference>
<evidence type="ECO:0000313" key="2">
    <source>
        <dbReference type="EMBL" id="KAK0496184.1"/>
    </source>
</evidence>
<evidence type="ECO:0000259" key="1">
    <source>
        <dbReference type="Pfam" id="PF18803"/>
    </source>
</evidence>
<dbReference type="AlphaFoldDB" id="A0AA39UT24"/>
<name>A0AA39UT24_9AGAR</name>
<dbReference type="InterPro" id="IPR040521">
    <property type="entry name" value="KDZ"/>
</dbReference>
<comment type="caution">
    <text evidence="2">The sequence shown here is derived from an EMBL/GenBank/DDBJ whole genome shotgun (WGS) entry which is preliminary data.</text>
</comment>
<reference evidence="2" key="1">
    <citation type="submission" date="2023-06" db="EMBL/GenBank/DDBJ databases">
        <authorList>
            <consortium name="Lawrence Berkeley National Laboratory"/>
            <person name="Ahrendt S."/>
            <person name="Sahu N."/>
            <person name="Indic B."/>
            <person name="Wong-Bajracharya J."/>
            <person name="Merenyi Z."/>
            <person name="Ke H.-M."/>
            <person name="Monk M."/>
            <person name="Kocsube S."/>
            <person name="Drula E."/>
            <person name="Lipzen A."/>
            <person name="Balint B."/>
            <person name="Henrissat B."/>
            <person name="Andreopoulos B."/>
            <person name="Martin F.M."/>
            <person name="Harder C.B."/>
            <person name="Rigling D."/>
            <person name="Ford K.L."/>
            <person name="Foster G.D."/>
            <person name="Pangilinan J."/>
            <person name="Papanicolaou A."/>
            <person name="Barry K."/>
            <person name="LaButti K."/>
            <person name="Viragh M."/>
            <person name="Koriabine M."/>
            <person name="Yan M."/>
            <person name="Riley R."/>
            <person name="Champramary S."/>
            <person name="Plett K.L."/>
            <person name="Tsai I.J."/>
            <person name="Slot J."/>
            <person name="Sipos G."/>
            <person name="Plett J."/>
            <person name="Nagy L.G."/>
            <person name="Grigoriev I.V."/>
        </authorList>
    </citation>
    <scope>NUCLEOTIDE SEQUENCE</scope>
    <source>
        <strain evidence="2">HWK02</strain>
    </source>
</reference>
<organism evidence="2 3">
    <name type="scientific">Armillaria luteobubalina</name>
    <dbReference type="NCBI Taxonomy" id="153913"/>
    <lineage>
        <taxon>Eukaryota</taxon>
        <taxon>Fungi</taxon>
        <taxon>Dikarya</taxon>
        <taxon>Basidiomycota</taxon>
        <taxon>Agaricomycotina</taxon>
        <taxon>Agaricomycetes</taxon>
        <taxon>Agaricomycetidae</taxon>
        <taxon>Agaricales</taxon>
        <taxon>Marasmiineae</taxon>
        <taxon>Physalacriaceae</taxon>
        <taxon>Armillaria</taxon>
    </lineage>
</organism>
<dbReference type="InterPro" id="IPR041457">
    <property type="entry name" value="CxC2_KDZ-assoc"/>
</dbReference>
<keyword evidence="3" id="KW-1185">Reference proteome</keyword>
<protein>
    <recommendedName>
        <fullName evidence="1">CxC2-like cysteine cluster KDZ transposase-associated domain-containing protein</fullName>
    </recommendedName>
</protein>
<proteinExistence type="predicted"/>
<accession>A0AA39UT24</accession>
<feature type="domain" description="CxC2-like cysteine cluster KDZ transposase-associated" evidence="1">
    <location>
        <begin position="74"/>
        <end position="169"/>
    </location>
</feature>
<dbReference type="EMBL" id="JAUEPU010000016">
    <property type="protein sequence ID" value="KAK0496184.1"/>
    <property type="molecule type" value="Genomic_DNA"/>
</dbReference>
<dbReference type="Pfam" id="PF18758">
    <property type="entry name" value="KDZ"/>
    <property type="match status" value="1"/>
</dbReference>